<keyword evidence="5" id="KW-1185">Reference proteome</keyword>
<protein>
    <submittedName>
        <fullName evidence="4">Sulfurtransferase</fullName>
    </submittedName>
</protein>
<dbReference type="PROSITE" id="PS50206">
    <property type="entry name" value="RHODANESE_3"/>
    <property type="match status" value="2"/>
</dbReference>
<dbReference type="Pfam" id="PF00581">
    <property type="entry name" value="Rhodanese"/>
    <property type="match status" value="2"/>
</dbReference>
<dbReference type="CDD" id="cd01448">
    <property type="entry name" value="TST_Repeat_1"/>
    <property type="match status" value="1"/>
</dbReference>
<dbReference type="PANTHER" id="PTHR11364:SF27">
    <property type="entry name" value="SULFURTRANSFERASE"/>
    <property type="match status" value="1"/>
</dbReference>
<dbReference type="CDD" id="cd01449">
    <property type="entry name" value="TST_Repeat_2"/>
    <property type="match status" value="1"/>
</dbReference>
<dbReference type="InterPro" id="IPR045078">
    <property type="entry name" value="TST/MPST-like"/>
</dbReference>
<feature type="domain" description="Rhodanese" evidence="3">
    <location>
        <begin position="174"/>
        <end position="284"/>
    </location>
</feature>
<organism evidence="4 5">
    <name type="scientific">Microbulbifer flavimaris</name>
    <dbReference type="NCBI Taxonomy" id="1781068"/>
    <lineage>
        <taxon>Bacteria</taxon>
        <taxon>Pseudomonadati</taxon>
        <taxon>Pseudomonadota</taxon>
        <taxon>Gammaproteobacteria</taxon>
        <taxon>Cellvibrionales</taxon>
        <taxon>Microbulbiferaceae</taxon>
        <taxon>Microbulbifer</taxon>
    </lineage>
</organism>
<dbReference type="InterPro" id="IPR036873">
    <property type="entry name" value="Rhodanese-like_dom_sf"/>
</dbReference>
<comment type="caution">
    <text evidence="4">The sequence shown here is derived from an EMBL/GenBank/DDBJ whole genome shotgun (WGS) entry which is preliminary data.</text>
</comment>
<keyword evidence="1" id="KW-0808">Transferase</keyword>
<gene>
    <name evidence="4" type="ORF">AWR36_002950</name>
</gene>
<evidence type="ECO:0000256" key="2">
    <source>
        <dbReference type="ARBA" id="ARBA00022737"/>
    </source>
</evidence>
<dbReference type="Gene3D" id="3.40.250.10">
    <property type="entry name" value="Rhodanese-like domain"/>
    <property type="match status" value="2"/>
</dbReference>
<evidence type="ECO:0000313" key="4">
    <source>
        <dbReference type="EMBL" id="PCO06719.1"/>
    </source>
</evidence>
<reference evidence="4" key="1">
    <citation type="submission" date="2017-08" db="EMBL/GenBank/DDBJ databases">
        <title>Microbulbifer marisrubri sp. nov., a halophilic alphaproteobacterium isolated from marine sediment of the Yellow Sea, China.</title>
        <authorList>
            <person name="Zhang G."/>
            <person name="Xiong Q."/>
        </authorList>
    </citation>
    <scope>NUCLEOTIDE SEQUENCE [LARGE SCALE GENOMIC DNA]</scope>
    <source>
        <strain evidence="4">WRN-8</strain>
    </source>
</reference>
<evidence type="ECO:0000313" key="5">
    <source>
        <dbReference type="Proteomes" id="UP000218427"/>
    </source>
</evidence>
<dbReference type="EMBL" id="LRFG02000001">
    <property type="protein sequence ID" value="PCO06719.1"/>
    <property type="molecule type" value="Genomic_DNA"/>
</dbReference>
<sequence>MTRDPVISVAELADALRSSGTRGARPPVLLDCRFDLAEPEAGSRQFAAGHIPGALYAGLDDDLSGPVQRFGGRHPLPSPEHFQAFARRMGIDEKTHVVVYDDQRLAFAARAWWLLRYFGHESVSVLDGGFSAWQRAGLPLESGAGHFPARAGDFTARAGEMATVHYDSVYGRVGNPPWRLVDAREPARFAGHQEAIDPIAGHIPGAVNKPWQSATNEDGSLKTVEELKHLWRDLPSEEPLVHYCGSGVTACVNLFVQHRIGRRDGLLYPGSWSDWCAHVLYPFAEQVAPTDTAVPAESDNLP</sequence>
<keyword evidence="2" id="KW-0677">Repeat</keyword>
<evidence type="ECO:0000259" key="3">
    <source>
        <dbReference type="PROSITE" id="PS50206"/>
    </source>
</evidence>
<name>A0ABX4I2S7_9GAMM</name>
<dbReference type="SUPFAM" id="SSF52821">
    <property type="entry name" value="Rhodanese/Cell cycle control phosphatase"/>
    <property type="match status" value="2"/>
</dbReference>
<feature type="domain" description="Rhodanese" evidence="3">
    <location>
        <begin position="23"/>
        <end position="142"/>
    </location>
</feature>
<dbReference type="Proteomes" id="UP000218427">
    <property type="component" value="Unassembled WGS sequence"/>
</dbReference>
<accession>A0ABX4I2S7</accession>
<dbReference type="InterPro" id="IPR001763">
    <property type="entry name" value="Rhodanese-like_dom"/>
</dbReference>
<proteinExistence type="predicted"/>
<dbReference type="RefSeq" id="WP_082679350.1">
    <property type="nucleotide sequence ID" value="NZ_LRFG02000001.1"/>
</dbReference>
<evidence type="ECO:0000256" key="1">
    <source>
        <dbReference type="ARBA" id="ARBA00022679"/>
    </source>
</evidence>
<dbReference type="SMART" id="SM00450">
    <property type="entry name" value="RHOD"/>
    <property type="match status" value="2"/>
</dbReference>
<dbReference type="PANTHER" id="PTHR11364">
    <property type="entry name" value="THIOSULFATE SULFERTANSFERASE"/>
    <property type="match status" value="1"/>
</dbReference>